<comment type="caution">
    <text evidence="7">The sequence shown here is derived from an EMBL/GenBank/DDBJ whole genome shotgun (WGS) entry which is preliminary data.</text>
</comment>
<keyword evidence="3 6" id="KW-0808">Transferase</keyword>
<dbReference type="PANTHER" id="PTHR46098:SF1">
    <property type="entry name" value="TRNA (CYTOSINE(38)-C(5))-METHYLTRANSFERASE"/>
    <property type="match status" value="1"/>
</dbReference>
<gene>
    <name evidence="7" type="ORF">ABIC55_003466</name>
</gene>
<sequence length="250" mass="28279">MKSIELFSGIGGIALAAEWAGIETVAFCEQEPFCQKVLNKHWPDVPIFDDVCTLNRKVLEEKGVIEPGGTVDIISGGWPCQPFATVNRNRKGKEDERHLWPEMFRLVDELRPTWVVGENVADFSRSDEHEQTHKDLESIGYETQTFIVAASTVGAPHRRYRTFIVAHSDNQSESQTDLTIGAEREERNAWRDLARWYRAKASGAYWDAYQPGVPGVDDGFPGRMDRSKFLGNAVVPQQIYPIFKAIVQTH</sequence>
<dbReference type="GO" id="GO:0032259">
    <property type="term" value="P:methylation"/>
    <property type="evidence" value="ECO:0007669"/>
    <property type="project" value="UniProtKB-KW"/>
</dbReference>
<dbReference type="Gene3D" id="3.40.50.150">
    <property type="entry name" value="Vaccinia Virus protein VP39"/>
    <property type="match status" value="1"/>
</dbReference>
<keyword evidence="2 6" id="KW-0489">Methyltransferase</keyword>
<dbReference type="PROSITE" id="PS51679">
    <property type="entry name" value="SAM_MT_C5"/>
    <property type="match status" value="1"/>
</dbReference>
<keyword evidence="8" id="KW-1185">Reference proteome</keyword>
<comment type="similarity">
    <text evidence="6">Belongs to the class I-like SAM-binding methyltransferase superfamily. C5-methyltransferase family.</text>
</comment>
<evidence type="ECO:0000256" key="5">
    <source>
        <dbReference type="ARBA" id="ARBA00022747"/>
    </source>
</evidence>
<evidence type="ECO:0000256" key="3">
    <source>
        <dbReference type="ARBA" id="ARBA00022679"/>
    </source>
</evidence>
<dbReference type="Pfam" id="PF00145">
    <property type="entry name" value="DNA_methylase"/>
    <property type="match status" value="1"/>
</dbReference>
<dbReference type="RefSeq" id="WP_354313980.1">
    <property type="nucleotide sequence ID" value="NZ_JBEPME010000005.1"/>
</dbReference>
<keyword evidence="5" id="KW-0680">Restriction system</keyword>
<name>A0ABV2KB82_SPOPS</name>
<evidence type="ECO:0000256" key="2">
    <source>
        <dbReference type="ARBA" id="ARBA00022603"/>
    </source>
</evidence>
<dbReference type="GO" id="GO:0003886">
    <property type="term" value="F:DNA (cytosine-5-)-methyltransferase activity"/>
    <property type="evidence" value="ECO:0007669"/>
    <property type="project" value="UniProtKB-EC"/>
</dbReference>
<reference evidence="7 8" key="1">
    <citation type="submission" date="2024-06" db="EMBL/GenBank/DDBJ databases">
        <title>Sorghum-associated microbial communities from plants grown in Nebraska, USA.</title>
        <authorList>
            <person name="Schachtman D."/>
        </authorList>
    </citation>
    <scope>NUCLEOTIDE SEQUENCE [LARGE SCALE GENOMIC DNA]</scope>
    <source>
        <strain evidence="7 8">1288</strain>
    </source>
</reference>
<proteinExistence type="inferred from homology"/>
<organism evidence="7 8">
    <name type="scientific">Sporosarcina psychrophila</name>
    <name type="common">Bacillus psychrophilus</name>
    <dbReference type="NCBI Taxonomy" id="1476"/>
    <lineage>
        <taxon>Bacteria</taxon>
        <taxon>Bacillati</taxon>
        <taxon>Bacillota</taxon>
        <taxon>Bacilli</taxon>
        <taxon>Bacillales</taxon>
        <taxon>Caryophanaceae</taxon>
        <taxon>Sporosarcina</taxon>
    </lineage>
</organism>
<dbReference type="PRINTS" id="PR00105">
    <property type="entry name" value="C5METTRFRASE"/>
</dbReference>
<accession>A0ABV2KB82</accession>
<dbReference type="Proteomes" id="UP001549104">
    <property type="component" value="Unassembled WGS sequence"/>
</dbReference>
<evidence type="ECO:0000256" key="6">
    <source>
        <dbReference type="PROSITE-ProRule" id="PRU01016"/>
    </source>
</evidence>
<feature type="active site" evidence="6">
    <location>
        <position position="80"/>
    </location>
</feature>
<dbReference type="InterPro" id="IPR050750">
    <property type="entry name" value="C5-MTase"/>
</dbReference>
<dbReference type="SUPFAM" id="SSF53335">
    <property type="entry name" value="S-adenosyl-L-methionine-dependent methyltransferases"/>
    <property type="match status" value="1"/>
</dbReference>
<dbReference type="InterPro" id="IPR001525">
    <property type="entry name" value="C5_MeTfrase"/>
</dbReference>
<dbReference type="PANTHER" id="PTHR46098">
    <property type="entry name" value="TRNA (CYTOSINE(38)-C(5))-METHYLTRANSFERASE"/>
    <property type="match status" value="1"/>
</dbReference>
<evidence type="ECO:0000313" key="7">
    <source>
        <dbReference type="EMBL" id="MET3658349.1"/>
    </source>
</evidence>
<dbReference type="InterPro" id="IPR029063">
    <property type="entry name" value="SAM-dependent_MTases_sf"/>
</dbReference>
<dbReference type="EC" id="2.1.1.37" evidence="1"/>
<protein>
    <recommendedName>
        <fullName evidence="1">DNA (cytosine-5-)-methyltransferase</fullName>
        <ecNumber evidence="1">2.1.1.37</ecNumber>
    </recommendedName>
</protein>
<dbReference type="EMBL" id="JBEPME010000005">
    <property type="protein sequence ID" value="MET3658349.1"/>
    <property type="molecule type" value="Genomic_DNA"/>
</dbReference>
<evidence type="ECO:0000256" key="1">
    <source>
        <dbReference type="ARBA" id="ARBA00011975"/>
    </source>
</evidence>
<evidence type="ECO:0000313" key="8">
    <source>
        <dbReference type="Proteomes" id="UP001549104"/>
    </source>
</evidence>
<keyword evidence="4 6" id="KW-0949">S-adenosyl-L-methionine</keyword>
<evidence type="ECO:0000256" key="4">
    <source>
        <dbReference type="ARBA" id="ARBA00022691"/>
    </source>
</evidence>